<name>A0A8X7SV78_9BASI</name>
<feature type="compositionally biased region" description="Pro residues" evidence="1">
    <location>
        <begin position="50"/>
        <end position="64"/>
    </location>
</feature>
<protein>
    <submittedName>
        <fullName evidence="3">Uncharacterized protein</fullName>
    </submittedName>
</protein>
<evidence type="ECO:0000313" key="4">
    <source>
        <dbReference type="Proteomes" id="UP000077684"/>
    </source>
</evidence>
<evidence type="ECO:0000313" key="3">
    <source>
        <dbReference type="EMBL" id="KAE8244060.1"/>
    </source>
</evidence>
<feature type="compositionally biased region" description="Polar residues" evidence="1">
    <location>
        <begin position="36"/>
        <end position="48"/>
    </location>
</feature>
<keyword evidence="4" id="KW-1185">Reference proteome</keyword>
<comment type="caution">
    <text evidence="3">The sequence shown here is derived from an EMBL/GenBank/DDBJ whole genome shotgun (WGS) entry which is preliminary data.</text>
</comment>
<dbReference type="AlphaFoldDB" id="A0A8X7SV78"/>
<sequence length="244" mass="24777">MHFFRSAIILLPLIALAAAAPAAQDNGLGLADGASQLANPAKTGSDNSVPPAPGTEPIKPPSGKPDPKKADPTIPIVDPSNPNSGKPGSVKPEPIKPQPTKSQPKPSPVAPGTIPTKPDTTAPKTSYFLTSKNIATDNSTATLNIGGQGTIQALGTFDANSGVRWTHDELEVGYKATVNGTNTLGGGYTIKKDGISVGAGIGINGVGTSFKLETGKDGKIFATVFGDKLKCVVNAQGNKATCTN</sequence>
<feature type="chain" id="PRO_5036498944" evidence="2">
    <location>
        <begin position="20"/>
        <end position="244"/>
    </location>
</feature>
<dbReference type="Proteomes" id="UP000077684">
    <property type="component" value="Unassembled WGS sequence"/>
</dbReference>
<organism evidence="3 4">
    <name type="scientific">Tilletia controversa</name>
    <name type="common">dwarf bunt fungus</name>
    <dbReference type="NCBI Taxonomy" id="13291"/>
    <lineage>
        <taxon>Eukaryota</taxon>
        <taxon>Fungi</taxon>
        <taxon>Dikarya</taxon>
        <taxon>Basidiomycota</taxon>
        <taxon>Ustilaginomycotina</taxon>
        <taxon>Exobasidiomycetes</taxon>
        <taxon>Tilletiales</taxon>
        <taxon>Tilletiaceae</taxon>
        <taxon>Tilletia</taxon>
    </lineage>
</organism>
<proteinExistence type="predicted"/>
<accession>A0A8X7SV78</accession>
<feature type="signal peptide" evidence="2">
    <location>
        <begin position="1"/>
        <end position="19"/>
    </location>
</feature>
<evidence type="ECO:0000256" key="1">
    <source>
        <dbReference type="SAM" id="MobiDB-lite"/>
    </source>
</evidence>
<gene>
    <name evidence="3" type="ORF">A4X06_0g5991</name>
</gene>
<evidence type="ECO:0000256" key="2">
    <source>
        <dbReference type="SAM" id="SignalP"/>
    </source>
</evidence>
<reference evidence="3" key="1">
    <citation type="submission" date="2016-04" db="EMBL/GenBank/DDBJ databases">
        <authorList>
            <person name="Nguyen H.D."/>
            <person name="Samba Siva P."/>
            <person name="Cullis J."/>
            <person name="Levesque C.A."/>
            <person name="Hambleton S."/>
        </authorList>
    </citation>
    <scope>NUCLEOTIDE SEQUENCE</scope>
    <source>
        <strain evidence="3">DAOMC 236426</strain>
    </source>
</reference>
<dbReference type="EMBL" id="LWDE02000804">
    <property type="protein sequence ID" value="KAE8244060.1"/>
    <property type="molecule type" value="Genomic_DNA"/>
</dbReference>
<reference evidence="3" key="2">
    <citation type="journal article" date="2019" name="IMA Fungus">
        <title>Genome sequencing and comparison of five Tilletia species to identify candidate genes for the detection of regulated species infecting wheat.</title>
        <authorList>
            <person name="Nguyen H.D.T."/>
            <person name="Sultana T."/>
            <person name="Kesanakurti P."/>
            <person name="Hambleton S."/>
        </authorList>
    </citation>
    <scope>NUCLEOTIDE SEQUENCE</scope>
    <source>
        <strain evidence="3">DAOMC 236426</strain>
    </source>
</reference>
<feature type="region of interest" description="Disordered" evidence="1">
    <location>
        <begin position="35"/>
        <end position="124"/>
    </location>
</feature>
<keyword evidence="2" id="KW-0732">Signal</keyword>